<keyword evidence="2" id="KW-1185">Reference proteome</keyword>
<sequence>MQEKSLGDNVDSEQLSRRKGSDEASKRPVPNPNFIRFVPVVTAHRLLQRLFKSYIFSLKELINYLYLQATGNTITDHALSNGESTPFLICAMSGNEKKGDFYIYADRHLIEVGKDGLVAVDILIKLHLCFDIKFSPDLDMFYSFICPEVMSITNQEFHRPSNKLFNSSLSHITEAVLNR</sequence>
<accession>A0ACC2NEE0</accession>
<evidence type="ECO:0000313" key="1">
    <source>
        <dbReference type="EMBL" id="KAJ8669472.1"/>
    </source>
</evidence>
<reference evidence="1" key="1">
    <citation type="submission" date="2023-04" db="EMBL/GenBank/DDBJ databases">
        <title>A chromosome-level genome assembly of the parasitoid wasp Eretmocerus hayati.</title>
        <authorList>
            <person name="Zhong Y."/>
            <person name="Liu S."/>
            <person name="Liu Y."/>
        </authorList>
    </citation>
    <scope>NUCLEOTIDE SEQUENCE</scope>
    <source>
        <strain evidence="1">ZJU_SS_LIU_2023</strain>
    </source>
</reference>
<name>A0ACC2NEE0_9HYME</name>
<gene>
    <name evidence="1" type="ORF">QAD02_000731</name>
</gene>
<organism evidence="1 2">
    <name type="scientific">Eretmocerus hayati</name>
    <dbReference type="NCBI Taxonomy" id="131215"/>
    <lineage>
        <taxon>Eukaryota</taxon>
        <taxon>Metazoa</taxon>
        <taxon>Ecdysozoa</taxon>
        <taxon>Arthropoda</taxon>
        <taxon>Hexapoda</taxon>
        <taxon>Insecta</taxon>
        <taxon>Pterygota</taxon>
        <taxon>Neoptera</taxon>
        <taxon>Endopterygota</taxon>
        <taxon>Hymenoptera</taxon>
        <taxon>Apocrita</taxon>
        <taxon>Proctotrupomorpha</taxon>
        <taxon>Chalcidoidea</taxon>
        <taxon>Aphelinidae</taxon>
        <taxon>Aphelininae</taxon>
        <taxon>Eretmocerus</taxon>
    </lineage>
</organism>
<comment type="caution">
    <text evidence="1">The sequence shown here is derived from an EMBL/GenBank/DDBJ whole genome shotgun (WGS) entry which is preliminary data.</text>
</comment>
<protein>
    <submittedName>
        <fullName evidence="1">Uncharacterized protein</fullName>
    </submittedName>
</protein>
<dbReference type="Proteomes" id="UP001239111">
    <property type="component" value="Chromosome 3"/>
</dbReference>
<dbReference type="EMBL" id="CM056743">
    <property type="protein sequence ID" value="KAJ8669472.1"/>
    <property type="molecule type" value="Genomic_DNA"/>
</dbReference>
<evidence type="ECO:0000313" key="2">
    <source>
        <dbReference type="Proteomes" id="UP001239111"/>
    </source>
</evidence>
<proteinExistence type="predicted"/>